<evidence type="ECO:0000256" key="2">
    <source>
        <dbReference type="ARBA" id="ARBA00022448"/>
    </source>
</evidence>
<keyword evidence="2 4" id="KW-0813">Transport</keyword>
<dbReference type="OrthoDB" id="1922221at2759"/>
<feature type="domain" description="Exocyst complex subunit Exo70 C-terminal" evidence="6">
    <location>
        <begin position="688"/>
        <end position="882"/>
    </location>
</feature>
<dbReference type="InterPro" id="IPR046364">
    <property type="entry name" value="Exo70_C"/>
</dbReference>
<feature type="compositionally biased region" description="Low complexity" evidence="5">
    <location>
        <begin position="608"/>
        <end position="621"/>
    </location>
</feature>
<name>C1MGH8_MICPC</name>
<accession>C1MGH8</accession>
<protein>
    <recommendedName>
        <fullName evidence="4">Exocyst subunit Exo70 family protein</fullName>
    </recommendedName>
</protein>
<feature type="compositionally biased region" description="Polar residues" evidence="5">
    <location>
        <begin position="199"/>
        <end position="209"/>
    </location>
</feature>
<dbReference type="Gene3D" id="1.20.1280.170">
    <property type="entry name" value="Exocyst complex component Exo70"/>
    <property type="match status" value="1"/>
</dbReference>
<feature type="compositionally biased region" description="Acidic residues" evidence="5">
    <location>
        <begin position="361"/>
        <end position="380"/>
    </location>
</feature>
<dbReference type="OMA" id="MDANACA"/>
<dbReference type="InterPro" id="IPR004140">
    <property type="entry name" value="Exo70"/>
</dbReference>
<feature type="compositionally biased region" description="Low complexity" evidence="5">
    <location>
        <begin position="218"/>
        <end position="228"/>
    </location>
</feature>
<gene>
    <name evidence="7" type="ORF">MICPUCDRAFT_37681</name>
</gene>
<reference evidence="7 8" key="1">
    <citation type="journal article" date="2009" name="Science">
        <title>Green evolution and dynamic adaptations revealed by genomes of the marine picoeukaryotes Micromonas.</title>
        <authorList>
            <person name="Worden A.Z."/>
            <person name="Lee J.H."/>
            <person name="Mock T."/>
            <person name="Rouze P."/>
            <person name="Simmons M.P."/>
            <person name="Aerts A.L."/>
            <person name="Allen A.E."/>
            <person name="Cuvelier M.L."/>
            <person name="Derelle E."/>
            <person name="Everett M.V."/>
            <person name="Foulon E."/>
            <person name="Grimwood J."/>
            <person name="Gundlach H."/>
            <person name="Henrissat B."/>
            <person name="Napoli C."/>
            <person name="McDonald S.M."/>
            <person name="Parker M.S."/>
            <person name="Rombauts S."/>
            <person name="Salamov A."/>
            <person name="Von Dassow P."/>
            <person name="Badger J.H."/>
            <person name="Coutinho P.M."/>
            <person name="Demir E."/>
            <person name="Dubchak I."/>
            <person name="Gentemann C."/>
            <person name="Eikrem W."/>
            <person name="Gready J.E."/>
            <person name="John U."/>
            <person name="Lanier W."/>
            <person name="Lindquist E.A."/>
            <person name="Lucas S."/>
            <person name="Mayer K.F."/>
            <person name="Moreau H."/>
            <person name="Not F."/>
            <person name="Otillar R."/>
            <person name="Panaud O."/>
            <person name="Pangilinan J."/>
            <person name="Paulsen I."/>
            <person name="Piegu B."/>
            <person name="Poliakov A."/>
            <person name="Robbens S."/>
            <person name="Schmutz J."/>
            <person name="Toulza E."/>
            <person name="Wyss T."/>
            <person name="Zelensky A."/>
            <person name="Zhou K."/>
            <person name="Armbrust E.V."/>
            <person name="Bhattacharya D."/>
            <person name="Goodenough U.W."/>
            <person name="Van de Peer Y."/>
            <person name="Grigoriev I.V."/>
        </authorList>
    </citation>
    <scope>NUCLEOTIDE SEQUENCE [LARGE SCALE GENOMIC DNA]</scope>
    <source>
        <strain evidence="7 8">CCMP1545</strain>
    </source>
</reference>
<evidence type="ECO:0000313" key="8">
    <source>
        <dbReference type="Proteomes" id="UP000001876"/>
    </source>
</evidence>
<dbReference type="Proteomes" id="UP000001876">
    <property type="component" value="Unassembled WGS sequence"/>
</dbReference>
<dbReference type="STRING" id="564608.C1MGH8"/>
<dbReference type="InterPro" id="IPR016159">
    <property type="entry name" value="Cullin_repeat-like_dom_sf"/>
</dbReference>
<feature type="region of interest" description="Disordered" evidence="5">
    <location>
        <begin position="360"/>
        <end position="387"/>
    </location>
</feature>
<keyword evidence="8" id="KW-1185">Reference proteome</keyword>
<dbReference type="PANTHER" id="PTHR12542">
    <property type="entry name" value="EXOCYST COMPLEX PROTEIN EXO70"/>
    <property type="match status" value="1"/>
</dbReference>
<evidence type="ECO:0000256" key="3">
    <source>
        <dbReference type="ARBA" id="ARBA00022483"/>
    </source>
</evidence>
<organism evidence="8">
    <name type="scientific">Micromonas pusilla (strain CCMP1545)</name>
    <name type="common">Picoplanktonic green alga</name>
    <dbReference type="NCBI Taxonomy" id="564608"/>
    <lineage>
        <taxon>Eukaryota</taxon>
        <taxon>Viridiplantae</taxon>
        <taxon>Chlorophyta</taxon>
        <taxon>Mamiellophyceae</taxon>
        <taxon>Mamiellales</taxon>
        <taxon>Mamiellaceae</taxon>
        <taxon>Micromonas</taxon>
    </lineage>
</organism>
<dbReference type="GO" id="GO:0015031">
    <property type="term" value="P:protein transport"/>
    <property type="evidence" value="ECO:0007669"/>
    <property type="project" value="UniProtKB-KW"/>
</dbReference>
<evidence type="ECO:0000256" key="4">
    <source>
        <dbReference type="RuleBase" id="RU365026"/>
    </source>
</evidence>
<dbReference type="KEGG" id="mpp:MICPUCDRAFT_37681"/>
<dbReference type="GeneID" id="9680904"/>
<feature type="region of interest" description="Disordered" evidence="5">
    <location>
        <begin position="151"/>
        <end position="237"/>
    </location>
</feature>
<proteinExistence type="inferred from homology"/>
<dbReference type="Pfam" id="PF03081">
    <property type="entry name" value="Exo70_C"/>
    <property type="match status" value="1"/>
</dbReference>
<feature type="compositionally biased region" description="Gly residues" evidence="5">
    <location>
        <begin position="544"/>
        <end position="566"/>
    </location>
</feature>
<sequence>MDARAKRLRAILDDNQRATDRIRDVVAETDGELRSLHDVMAPVQARTALLSNASANLATVENETNRWLDQLEATWAVGELARTGPGEDERAKDDFVRRVDALVGAERFFGERRAYRAAEGSWKHAGELVNECLTRCEEAFARELAAHDARARRLAKDAEGGGGGGPGDERGATSPSPPLQERGVGFVFPLPPPPIDTASFASSPKTPARTTEGGGGAAPSTPSSTLTSARKRAEAAARPELRAVTPFLKKLSRCALAAATARSASAHQVSGGKASIKDVRTAIRDAYVSARRAALGAALDREGLAALLRDGEAIAKPPPPRGGGVGLGASTTTRTERWIGVLEHASVRWALEAPLAREVFGLDDDDDDDDDRENENENENENGGGERSMVAAAAAAVADDAVPRILEHSASTVLGWVNTLARQPSVGGSAGGPHGGGDDALARANVNRKSPEKTFALLRAHAALTRLRWGTESAFAPGGRAANAWRDALRTCEEGARVALGTLIPTIAAAAGRSDVEVRRLADGVVAFCAELLEHPNAADVLFGGDGSGGGDGRGGGGEMDGGSGGVHATPFTRGPVSPVAEEPTPEAEDDDDGDSDGILDFTDDDSNSNSNGDDGFVTSSESERDEEEEAAPAPAPARATETTKSPPPPPPATADAGNELGADLASFIVNALDAVTRGMDANACAPTSSSSSSSSAFKRSLSTSSASTSATATNASPALVALLRAVACDRVASAVEDAEELLRALPDGWLRAAREKVDEALAEHVDAGWGRAIRAMRGASAGDASVAAAAAAAAAAMSDKERQAIKDRFTAVNAAVEDARRAWPGWNAPDGDVRAKLLARLRVDVADAYAAFYERYKDSGFARKNPKKYVTHSPEELREIVEALWTGGGGGGAFPGGGGAKLTRSRTVA</sequence>
<dbReference type="SUPFAM" id="SSF74788">
    <property type="entry name" value="Cullin repeat-like"/>
    <property type="match status" value="1"/>
</dbReference>
<comment type="function">
    <text evidence="4">Component of the exocyst complex.</text>
</comment>
<keyword evidence="3 4" id="KW-0268">Exocytosis</keyword>
<evidence type="ECO:0000313" key="7">
    <source>
        <dbReference type="EMBL" id="EEH60576.1"/>
    </source>
</evidence>
<feature type="compositionally biased region" description="Acidic residues" evidence="5">
    <location>
        <begin position="584"/>
        <end position="607"/>
    </location>
</feature>
<dbReference type="EMBL" id="GG663735">
    <property type="protein sequence ID" value="EEH60576.1"/>
    <property type="molecule type" value="Genomic_DNA"/>
</dbReference>
<dbReference type="GO" id="GO:0006887">
    <property type="term" value="P:exocytosis"/>
    <property type="evidence" value="ECO:0007669"/>
    <property type="project" value="UniProtKB-KW"/>
</dbReference>
<evidence type="ECO:0000259" key="6">
    <source>
        <dbReference type="Pfam" id="PF03081"/>
    </source>
</evidence>
<evidence type="ECO:0000256" key="1">
    <source>
        <dbReference type="ARBA" id="ARBA00006756"/>
    </source>
</evidence>
<dbReference type="eggNOG" id="KOG2344">
    <property type="taxonomic scope" value="Eukaryota"/>
</dbReference>
<dbReference type="RefSeq" id="XP_003055324.1">
    <property type="nucleotide sequence ID" value="XM_003055278.1"/>
</dbReference>
<feature type="region of interest" description="Disordered" evidence="5">
    <location>
        <begin position="539"/>
        <end position="659"/>
    </location>
</feature>
<dbReference type="GO" id="GO:0005546">
    <property type="term" value="F:phosphatidylinositol-4,5-bisphosphate binding"/>
    <property type="evidence" value="ECO:0007669"/>
    <property type="project" value="InterPro"/>
</dbReference>
<dbReference type="PANTHER" id="PTHR12542:SF41">
    <property type="entry name" value="EXOCYST COMPLEX COMPONENT 7"/>
    <property type="match status" value="1"/>
</dbReference>
<dbReference type="GO" id="GO:0000145">
    <property type="term" value="C:exocyst"/>
    <property type="evidence" value="ECO:0007669"/>
    <property type="project" value="InterPro"/>
</dbReference>
<keyword evidence="4" id="KW-0653">Protein transport</keyword>
<evidence type="ECO:0000256" key="5">
    <source>
        <dbReference type="SAM" id="MobiDB-lite"/>
    </source>
</evidence>
<comment type="similarity">
    <text evidence="1 4">Belongs to the EXO70 family.</text>
</comment>
<dbReference type="AlphaFoldDB" id="C1MGH8"/>